<name>A0A4U0WPA0_9PEZI</name>
<reference evidence="2 3" key="1">
    <citation type="submission" date="2017-03" db="EMBL/GenBank/DDBJ databases">
        <title>Genomes of endolithic fungi from Antarctica.</title>
        <authorList>
            <person name="Coleine C."/>
            <person name="Masonjones S."/>
            <person name="Stajich J.E."/>
        </authorList>
    </citation>
    <scope>NUCLEOTIDE SEQUENCE [LARGE SCALE GENOMIC DNA]</scope>
    <source>
        <strain evidence="2 3">CCFEE 5184</strain>
    </source>
</reference>
<organism evidence="2 3">
    <name type="scientific">Friedmanniomyces simplex</name>
    <dbReference type="NCBI Taxonomy" id="329884"/>
    <lineage>
        <taxon>Eukaryota</taxon>
        <taxon>Fungi</taxon>
        <taxon>Dikarya</taxon>
        <taxon>Ascomycota</taxon>
        <taxon>Pezizomycotina</taxon>
        <taxon>Dothideomycetes</taxon>
        <taxon>Dothideomycetidae</taxon>
        <taxon>Mycosphaerellales</taxon>
        <taxon>Teratosphaeriaceae</taxon>
        <taxon>Friedmanniomyces</taxon>
    </lineage>
</organism>
<protein>
    <submittedName>
        <fullName evidence="2">Uncharacterized protein</fullName>
    </submittedName>
</protein>
<evidence type="ECO:0000313" key="2">
    <source>
        <dbReference type="EMBL" id="TKA65150.1"/>
    </source>
</evidence>
<feature type="compositionally biased region" description="Acidic residues" evidence="1">
    <location>
        <begin position="125"/>
        <end position="144"/>
    </location>
</feature>
<comment type="caution">
    <text evidence="2">The sequence shown here is derived from an EMBL/GenBank/DDBJ whole genome shotgun (WGS) entry which is preliminary data.</text>
</comment>
<dbReference type="OrthoDB" id="10333370at2759"/>
<dbReference type="AlphaFoldDB" id="A0A4U0WPA0"/>
<gene>
    <name evidence="2" type="ORF">B0A55_09877</name>
</gene>
<proteinExistence type="predicted"/>
<sequence length="144" mass="16343">MPIVRRRQPGFGVESIQSARARDLRERWERTRDINWTSQAEMDEIVEKKRKAEEEEPYNRAEVRSKQRRLVAQEVARRSMLQGVGSEDTDIGFALPSSTSSAEELERVRQASEEGVEQTAVVPVDAEEENGADEIPAEVAEETT</sequence>
<accession>A0A4U0WPA0</accession>
<evidence type="ECO:0000256" key="1">
    <source>
        <dbReference type="SAM" id="MobiDB-lite"/>
    </source>
</evidence>
<evidence type="ECO:0000313" key="3">
    <source>
        <dbReference type="Proteomes" id="UP000309340"/>
    </source>
</evidence>
<dbReference type="EMBL" id="NAJQ01000764">
    <property type="protein sequence ID" value="TKA65150.1"/>
    <property type="molecule type" value="Genomic_DNA"/>
</dbReference>
<keyword evidence="3" id="KW-1185">Reference proteome</keyword>
<feature type="non-terminal residue" evidence="2">
    <location>
        <position position="144"/>
    </location>
</feature>
<dbReference type="Proteomes" id="UP000309340">
    <property type="component" value="Unassembled WGS sequence"/>
</dbReference>
<feature type="region of interest" description="Disordered" evidence="1">
    <location>
        <begin position="81"/>
        <end position="144"/>
    </location>
</feature>